<reference evidence="1" key="1">
    <citation type="submission" date="2020-05" db="EMBL/GenBank/DDBJ databases">
        <authorList>
            <person name="Chiriac C."/>
            <person name="Salcher M."/>
            <person name="Ghai R."/>
            <person name="Kavagutti S V."/>
        </authorList>
    </citation>
    <scope>NUCLEOTIDE SEQUENCE</scope>
</reference>
<gene>
    <name evidence="1" type="ORF">UFOVP760_154</name>
</gene>
<proteinExistence type="predicted"/>
<protein>
    <submittedName>
        <fullName evidence="1">Uncharacterized protein</fullName>
    </submittedName>
</protein>
<evidence type="ECO:0000313" key="1">
    <source>
        <dbReference type="EMBL" id="CAB5226378.1"/>
    </source>
</evidence>
<organism evidence="1">
    <name type="scientific">uncultured Caudovirales phage</name>
    <dbReference type="NCBI Taxonomy" id="2100421"/>
    <lineage>
        <taxon>Viruses</taxon>
        <taxon>Duplodnaviria</taxon>
        <taxon>Heunggongvirae</taxon>
        <taxon>Uroviricota</taxon>
        <taxon>Caudoviricetes</taxon>
        <taxon>Peduoviridae</taxon>
        <taxon>Maltschvirus</taxon>
        <taxon>Maltschvirus maltsch</taxon>
    </lineage>
</organism>
<dbReference type="EMBL" id="LR798360">
    <property type="protein sequence ID" value="CAB5226378.1"/>
    <property type="molecule type" value="Genomic_DNA"/>
</dbReference>
<sequence length="126" mass="14077">MNSFKVFFERNNFNPNINSKGDFVKSRHLNITGVPDHSPTSRQSKNVAKFVPDSHRTIHSNNKLKALLNNGSTAPVKITDADVRQIEAEFPPVKYDPSKPKKLGNTGVVLRYDHVLNSPVIEKPAT</sequence>
<accession>A0A6J7X5W3</accession>
<name>A0A6J7X5W3_9CAUD</name>